<dbReference type="EMBL" id="BAAAYX010000002">
    <property type="protein sequence ID" value="GAA3691965.1"/>
    <property type="molecule type" value="Genomic_DNA"/>
</dbReference>
<evidence type="ECO:0000313" key="4">
    <source>
        <dbReference type="Proteomes" id="UP001500051"/>
    </source>
</evidence>
<dbReference type="SUPFAM" id="SSF55729">
    <property type="entry name" value="Acyl-CoA N-acyltransferases (Nat)"/>
    <property type="match status" value="2"/>
</dbReference>
<sequence length="394" mass="42017">MSADGLFPDVVPVLVDPAAGVLLRAHRESDVPGIVAQCRDPETIRWTTVPTPAGGYGEDEARAFLEVIPFGWEGGGPYVWAIELLAVDGHPAVPFAGSIDLQPREPGVVEVGFGLHPAARGRRAMTAALRLVRDHGFDLLGMRAIRWKAAVGNWASRRTATAAGFRFDGSARCLLSHRGELLDGWQATITADDPRVDLSWPSPPVLTGDRTTLRPFRDADAGRVVGACGDAETAHWLVSLPQPYGIADAHRHLEGVREMAAQRTGWAWCVADTEDRCVGSVSLEGFGGYARRLEIGYWAHPDARGRGLVAEAVRLVTAKVAADDLADSVIIRCAAGNHASRRVAEAAGYVRNGVQPASEPLGDGTLDDLVLYTREPGQPSALQRPGGDGGDEVP</sequence>
<comment type="caution">
    <text evidence="3">The sequence shown here is derived from an EMBL/GenBank/DDBJ whole genome shotgun (WGS) entry which is preliminary data.</text>
</comment>
<evidence type="ECO:0000259" key="2">
    <source>
        <dbReference type="PROSITE" id="PS51186"/>
    </source>
</evidence>
<dbReference type="Proteomes" id="UP001500051">
    <property type="component" value="Unassembled WGS sequence"/>
</dbReference>
<dbReference type="InterPro" id="IPR000182">
    <property type="entry name" value="GNAT_dom"/>
</dbReference>
<dbReference type="RefSeq" id="WP_344810600.1">
    <property type="nucleotide sequence ID" value="NZ_BAAAYX010000002.1"/>
</dbReference>
<organism evidence="3 4">
    <name type="scientific">Microlunatus aurantiacus</name>
    <dbReference type="NCBI Taxonomy" id="446786"/>
    <lineage>
        <taxon>Bacteria</taxon>
        <taxon>Bacillati</taxon>
        <taxon>Actinomycetota</taxon>
        <taxon>Actinomycetes</taxon>
        <taxon>Propionibacteriales</taxon>
        <taxon>Propionibacteriaceae</taxon>
        <taxon>Microlunatus</taxon>
    </lineage>
</organism>
<feature type="domain" description="N-acetyltransferase" evidence="2">
    <location>
        <begin position="211"/>
        <end position="376"/>
    </location>
</feature>
<feature type="region of interest" description="Disordered" evidence="1">
    <location>
        <begin position="372"/>
        <end position="394"/>
    </location>
</feature>
<dbReference type="Pfam" id="PF13302">
    <property type="entry name" value="Acetyltransf_3"/>
    <property type="match status" value="2"/>
</dbReference>
<evidence type="ECO:0000256" key="1">
    <source>
        <dbReference type="SAM" id="MobiDB-lite"/>
    </source>
</evidence>
<protein>
    <recommendedName>
        <fullName evidence="2">N-acetyltransferase domain-containing protein</fullName>
    </recommendedName>
</protein>
<dbReference type="Gene3D" id="3.40.630.30">
    <property type="match status" value="2"/>
</dbReference>
<feature type="domain" description="N-acetyltransferase" evidence="2">
    <location>
        <begin position="21"/>
        <end position="188"/>
    </location>
</feature>
<evidence type="ECO:0000313" key="3">
    <source>
        <dbReference type="EMBL" id="GAA3691965.1"/>
    </source>
</evidence>
<dbReference type="InterPro" id="IPR051908">
    <property type="entry name" value="Ribosomal_N-acetyltransferase"/>
</dbReference>
<dbReference type="PANTHER" id="PTHR43441:SF10">
    <property type="entry name" value="ACETYLTRANSFERASE"/>
    <property type="match status" value="1"/>
</dbReference>
<dbReference type="InterPro" id="IPR016181">
    <property type="entry name" value="Acyl_CoA_acyltransferase"/>
</dbReference>
<accession>A0ABP7CMZ8</accession>
<name>A0ABP7CMZ8_9ACTN</name>
<dbReference type="PANTHER" id="PTHR43441">
    <property type="entry name" value="RIBOSOMAL-PROTEIN-SERINE ACETYLTRANSFERASE"/>
    <property type="match status" value="1"/>
</dbReference>
<keyword evidence="4" id="KW-1185">Reference proteome</keyword>
<dbReference type="PROSITE" id="PS51186">
    <property type="entry name" value="GNAT"/>
    <property type="match status" value="2"/>
</dbReference>
<gene>
    <name evidence="3" type="ORF">GCM10022204_04120</name>
</gene>
<proteinExistence type="predicted"/>
<reference evidence="4" key="1">
    <citation type="journal article" date="2019" name="Int. J. Syst. Evol. Microbiol.">
        <title>The Global Catalogue of Microorganisms (GCM) 10K type strain sequencing project: providing services to taxonomists for standard genome sequencing and annotation.</title>
        <authorList>
            <consortium name="The Broad Institute Genomics Platform"/>
            <consortium name="The Broad Institute Genome Sequencing Center for Infectious Disease"/>
            <person name="Wu L."/>
            <person name="Ma J."/>
        </authorList>
    </citation>
    <scope>NUCLEOTIDE SEQUENCE [LARGE SCALE GENOMIC DNA]</scope>
    <source>
        <strain evidence="4">JCM 16548</strain>
    </source>
</reference>